<dbReference type="Proteomes" id="UP001274830">
    <property type="component" value="Unassembled WGS sequence"/>
</dbReference>
<sequence length="261" mass="28453">MSREPSSRSSRTSSHGKLKPIAEGTELLITTTPSSGSTSISTSRTSSQEAFPTYDEPSIDTLLSYDVDLTKQRNAELAEAVARAMSISVPASESVHGEVEKQEIEDAPLPPQESAMSVSPTTSTTTPTPNSTFDPKFQSVQLAADIAALQHSHHHLQARLDTLTSTLLAKQDSEKGLLALMRGQTQSLEEVFARLEGKGVDLKRSRSESDMSGGKPLWDERVWRGRKVAHWALLPSVELKETNEEGGRLCVVVDLEPEIEM</sequence>
<dbReference type="EMBL" id="JAUTXT010000066">
    <property type="protein sequence ID" value="KAK3669971.1"/>
    <property type="molecule type" value="Genomic_DNA"/>
</dbReference>
<comment type="caution">
    <text evidence="2">The sequence shown here is derived from an EMBL/GenBank/DDBJ whole genome shotgun (WGS) entry which is preliminary data.</text>
</comment>
<evidence type="ECO:0000256" key="1">
    <source>
        <dbReference type="SAM" id="MobiDB-lite"/>
    </source>
</evidence>
<protein>
    <submittedName>
        <fullName evidence="2">Uncharacterized protein</fullName>
    </submittedName>
</protein>
<gene>
    <name evidence="2" type="ORF">LTR78_010143</name>
</gene>
<evidence type="ECO:0000313" key="3">
    <source>
        <dbReference type="Proteomes" id="UP001274830"/>
    </source>
</evidence>
<proteinExistence type="predicted"/>
<feature type="compositionally biased region" description="Low complexity" evidence="1">
    <location>
        <begin position="30"/>
        <end position="47"/>
    </location>
</feature>
<feature type="compositionally biased region" description="Basic and acidic residues" evidence="1">
    <location>
        <begin position="95"/>
        <end position="104"/>
    </location>
</feature>
<feature type="compositionally biased region" description="Low complexity" evidence="1">
    <location>
        <begin position="119"/>
        <end position="130"/>
    </location>
</feature>
<evidence type="ECO:0000313" key="2">
    <source>
        <dbReference type="EMBL" id="KAK3669971.1"/>
    </source>
</evidence>
<organism evidence="2 3">
    <name type="scientific">Recurvomyces mirabilis</name>
    <dbReference type="NCBI Taxonomy" id="574656"/>
    <lineage>
        <taxon>Eukaryota</taxon>
        <taxon>Fungi</taxon>
        <taxon>Dikarya</taxon>
        <taxon>Ascomycota</taxon>
        <taxon>Pezizomycotina</taxon>
        <taxon>Dothideomycetes</taxon>
        <taxon>Dothideomycetidae</taxon>
        <taxon>Mycosphaerellales</taxon>
        <taxon>Teratosphaeriaceae</taxon>
        <taxon>Recurvomyces</taxon>
    </lineage>
</organism>
<keyword evidence="3" id="KW-1185">Reference proteome</keyword>
<accession>A0AAE0TQ72</accession>
<feature type="region of interest" description="Disordered" evidence="1">
    <location>
        <begin position="93"/>
        <end position="130"/>
    </location>
</feature>
<feature type="region of interest" description="Disordered" evidence="1">
    <location>
        <begin position="1"/>
        <end position="57"/>
    </location>
</feature>
<dbReference type="AlphaFoldDB" id="A0AAE0TQ72"/>
<reference evidence="2" key="1">
    <citation type="submission" date="2023-07" db="EMBL/GenBank/DDBJ databases">
        <title>Black Yeasts Isolated from many extreme environments.</title>
        <authorList>
            <person name="Coleine C."/>
            <person name="Stajich J.E."/>
            <person name="Selbmann L."/>
        </authorList>
    </citation>
    <scope>NUCLEOTIDE SEQUENCE</scope>
    <source>
        <strain evidence="2">CCFEE 5485</strain>
    </source>
</reference>
<name>A0AAE0TQ72_9PEZI</name>